<proteinExistence type="predicted"/>
<comment type="caution">
    <text evidence="2">The sequence shown here is derived from an EMBL/GenBank/DDBJ whole genome shotgun (WGS) entry which is preliminary data.</text>
</comment>
<evidence type="ECO:0000313" key="3">
    <source>
        <dbReference type="Proteomes" id="UP001642484"/>
    </source>
</evidence>
<feature type="region of interest" description="Disordered" evidence="1">
    <location>
        <begin position="1"/>
        <end position="20"/>
    </location>
</feature>
<accession>A0ABP0PBK6</accession>
<evidence type="ECO:0000256" key="1">
    <source>
        <dbReference type="SAM" id="MobiDB-lite"/>
    </source>
</evidence>
<feature type="compositionally biased region" description="Basic and acidic residues" evidence="1">
    <location>
        <begin position="273"/>
        <end position="288"/>
    </location>
</feature>
<feature type="region of interest" description="Disordered" evidence="1">
    <location>
        <begin position="240"/>
        <end position="294"/>
    </location>
</feature>
<gene>
    <name evidence="2" type="ORF">CCMP2556_LOCUS35444</name>
</gene>
<organism evidence="2 3">
    <name type="scientific">Durusdinium trenchii</name>
    <dbReference type="NCBI Taxonomy" id="1381693"/>
    <lineage>
        <taxon>Eukaryota</taxon>
        <taxon>Sar</taxon>
        <taxon>Alveolata</taxon>
        <taxon>Dinophyceae</taxon>
        <taxon>Suessiales</taxon>
        <taxon>Symbiodiniaceae</taxon>
        <taxon>Durusdinium</taxon>
    </lineage>
</organism>
<feature type="compositionally biased region" description="Basic and acidic residues" evidence="1">
    <location>
        <begin position="94"/>
        <end position="107"/>
    </location>
</feature>
<dbReference type="Proteomes" id="UP001642484">
    <property type="component" value="Unassembled WGS sequence"/>
</dbReference>
<feature type="compositionally biased region" description="Low complexity" evidence="1">
    <location>
        <begin position="154"/>
        <end position="190"/>
    </location>
</feature>
<evidence type="ECO:0000313" key="2">
    <source>
        <dbReference type="EMBL" id="CAK9072065.1"/>
    </source>
</evidence>
<sequence length="294" mass="33635">MASDQISPKKKENGVKQPQARSFLGALAAVAKNQKPRDTGTENEKGDWKEKGDGRKDAGWKEKRDPLKTDPNATNATTGYGRGYGQWGNQWSKWEAKDKEESKEHKGLRAWSDDEDPVPKPKGAKDTKDAKDSKDEKEDEKDSGKDGEQKSDQWSKWGSNWKKSENWWNSSNSNWSGSGWKSSNSNWWKNDQGKYGYKKEALETPSVEEDSERRQKRLERFAAKDEPRIVGATSVVCHINWSAEAEQKDDKDKDKEEEEKKDKTEEDAEAKEDEERAKQLRSGERAWSEADDDD</sequence>
<feature type="compositionally biased region" description="Basic and acidic residues" evidence="1">
    <location>
        <begin position="117"/>
        <end position="153"/>
    </location>
</feature>
<reference evidence="2 3" key="1">
    <citation type="submission" date="2024-02" db="EMBL/GenBank/DDBJ databases">
        <authorList>
            <person name="Chen Y."/>
            <person name="Shah S."/>
            <person name="Dougan E. K."/>
            <person name="Thang M."/>
            <person name="Chan C."/>
        </authorList>
    </citation>
    <scope>NUCLEOTIDE SEQUENCE [LARGE SCALE GENOMIC DNA]</scope>
</reference>
<feature type="compositionally biased region" description="Basic and acidic residues" evidence="1">
    <location>
        <begin position="245"/>
        <end position="264"/>
    </location>
</feature>
<protein>
    <submittedName>
        <fullName evidence="2">Uncharacterized protein</fullName>
    </submittedName>
</protein>
<name>A0ABP0PBK6_9DINO</name>
<keyword evidence="3" id="KW-1185">Reference proteome</keyword>
<feature type="compositionally biased region" description="Basic and acidic residues" evidence="1">
    <location>
        <begin position="35"/>
        <end position="68"/>
    </location>
</feature>
<feature type="region of interest" description="Disordered" evidence="1">
    <location>
        <begin position="29"/>
        <end position="192"/>
    </location>
</feature>
<dbReference type="EMBL" id="CAXAMN010022696">
    <property type="protein sequence ID" value="CAK9072065.1"/>
    <property type="molecule type" value="Genomic_DNA"/>
</dbReference>